<proteinExistence type="predicted"/>
<reference evidence="1" key="1">
    <citation type="submission" date="2013-09" db="EMBL/GenBank/DDBJ databases">
        <title>Draft Genome Sequence of five Lactobacillus helveticus strains CIRM-BIA 101T, 103, 104, 951 and 953 isolated from milk product.</title>
        <authorList>
            <person name="Valence F."/>
            <person name="Chuat V."/>
            <person name="Ma L."/>
            <person name="Creno S."/>
            <person name="Falentin H."/>
            <person name="Lortal S."/>
            <person name="Bizet C."/>
            <person name="Clermont D."/>
            <person name="Loux V."/>
            <person name="Bouchier C."/>
            <person name="Cousin S."/>
        </authorList>
    </citation>
    <scope>NUCLEOTIDE SEQUENCE [LARGE SCALE GENOMIC DNA]</scope>
    <source>
        <strain evidence="1">CIRM-BIA 951</strain>
    </source>
</reference>
<organism evidence="1 2">
    <name type="scientific">Lactobacillus helveticus CIRM-BIA 951</name>
    <dbReference type="NCBI Taxonomy" id="1226334"/>
    <lineage>
        <taxon>Bacteria</taxon>
        <taxon>Bacillati</taxon>
        <taxon>Bacillota</taxon>
        <taxon>Bacilli</taxon>
        <taxon>Lactobacillales</taxon>
        <taxon>Lactobacillaceae</taxon>
        <taxon>Lactobacillus</taxon>
    </lineage>
</organism>
<dbReference type="EMBL" id="CBUK010000083">
    <property type="protein sequence ID" value="CDI58584.1"/>
    <property type="molecule type" value="Genomic_DNA"/>
</dbReference>
<dbReference type="HOGENOM" id="CLU_2973755_0_0_9"/>
<evidence type="ECO:0000313" key="1">
    <source>
        <dbReference type="EMBL" id="CDI58584.1"/>
    </source>
</evidence>
<name>U6F6I7_LACHE</name>
<gene>
    <name evidence="1" type="ORF">LHCIRMBIA951_00816</name>
</gene>
<sequence>MLQKGDKFRDIDGTVFEVLGTADDIYNYFFIANLTTKIITKMLPKNAEMFVKDMEKFN</sequence>
<keyword evidence="2" id="KW-1185">Reference proteome</keyword>
<dbReference type="Proteomes" id="UP000017248">
    <property type="component" value="Unassembled WGS sequence"/>
</dbReference>
<dbReference type="AlphaFoldDB" id="U6F6I7"/>
<dbReference type="RefSeq" id="WP_023190924.1">
    <property type="nucleotide sequence ID" value="NZ_HG530838.1"/>
</dbReference>
<comment type="caution">
    <text evidence="1">The sequence shown here is derived from an EMBL/GenBank/DDBJ whole genome shotgun (WGS) entry which is preliminary data.</text>
</comment>
<evidence type="ECO:0000313" key="2">
    <source>
        <dbReference type="Proteomes" id="UP000017248"/>
    </source>
</evidence>
<accession>U6F6I7</accession>
<protein>
    <submittedName>
        <fullName evidence="1">Uncharacterized protein</fullName>
    </submittedName>
</protein>